<dbReference type="PANTHER" id="PTHR43537:SF51">
    <property type="entry name" value="HTH-TYPE TRANSCRIPTIONAL REGULATOR LGOR-RELATED"/>
    <property type="match status" value="1"/>
</dbReference>
<dbReference type="InterPro" id="IPR036390">
    <property type="entry name" value="WH_DNA-bd_sf"/>
</dbReference>
<dbReference type="RefSeq" id="WP_003680391.1">
    <property type="nucleotide sequence ID" value="NZ_AKFP01000108.1"/>
</dbReference>
<evidence type="ECO:0000313" key="5">
    <source>
        <dbReference type="EMBL" id="EJN53919.1"/>
    </source>
</evidence>
<evidence type="ECO:0000256" key="2">
    <source>
        <dbReference type="ARBA" id="ARBA00023125"/>
    </source>
</evidence>
<dbReference type="Proteomes" id="UP000007271">
    <property type="component" value="Unassembled WGS sequence"/>
</dbReference>
<dbReference type="Pfam" id="PF00392">
    <property type="entry name" value="GntR"/>
    <property type="match status" value="1"/>
</dbReference>
<feature type="domain" description="HTH gntR-type" evidence="4">
    <location>
        <begin position="5"/>
        <end position="72"/>
    </location>
</feature>
<dbReference type="PROSITE" id="PS50949">
    <property type="entry name" value="HTH_GNTR"/>
    <property type="match status" value="1"/>
</dbReference>
<dbReference type="CDD" id="cd07377">
    <property type="entry name" value="WHTH_GntR"/>
    <property type="match status" value="1"/>
</dbReference>
<name>J3J9F1_9LACO</name>
<dbReference type="InterPro" id="IPR011711">
    <property type="entry name" value="GntR_C"/>
</dbReference>
<evidence type="ECO:0000256" key="3">
    <source>
        <dbReference type="ARBA" id="ARBA00023163"/>
    </source>
</evidence>
<dbReference type="InterPro" id="IPR008920">
    <property type="entry name" value="TF_FadR/GntR_C"/>
</dbReference>
<dbReference type="Gene3D" id="1.10.10.10">
    <property type="entry name" value="Winged helix-like DNA-binding domain superfamily/Winged helix DNA-binding domain"/>
    <property type="match status" value="1"/>
</dbReference>
<sequence length="221" mass="25824">MAELGNFQDEAYVAIQKKIMHIELKPGERIIKKELEQALGIGATPVREAILRLRREGLLSVLPQSGTFVSRINLEEVYQARFVRENIEKLVIAEAIPKTTTEQLSELRKIISLQEVYLNSNDYDSFFNLDEKFHKLFYVIAHKEFVWNWLQIVNLQFNRFRYLRLEVADLDWKQIFNDHSALIEAVAKKQITQAAEITGQHLHMVDADVKVAQKIHPDYFE</sequence>
<proteinExistence type="predicted"/>
<dbReference type="InterPro" id="IPR000524">
    <property type="entry name" value="Tscrpt_reg_HTH_GntR"/>
</dbReference>
<accession>J3J9F1</accession>
<evidence type="ECO:0000256" key="1">
    <source>
        <dbReference type="ARBA" id="ARBA00023015"/>
    </source>
</evidence>
<protein>
    <submittedName>
        <fullName evidence="5">Transcriptional regulator</fullName>
    </submittedName>
</protein>
<dbReference type="SUPFAM" id="SSF46785">
    <property type="entry name" value="Winged helix' DNA-binding domain"/>
    <property type="match status" value="1"/>
</dbReference>
<dbReference type="GO" id="GO:0003677">
    <property type="term" value="F:DNA binding"/>
    <property type="evidence" value="ECO:0007669"/>
    <property type="project" value="UniProtKB-KW"/>
</dbReference>
<comment type="caution">
    <text evidence="5">The sequence shown here is derived from an EMBL/GenBank/DDBJ whole genome shotgun (WGS) entry which is preliminary data.</text>
</comment>
<organism evidence="5 6">
    <name type="scientific">Loigolactobacillus coryniformis subsp. coryniformis CECT 5711</name>
    <dbReference type="NCBI Taxonomy" id="1185325"/>
    <lineage>
        <taxon>Bacteria</taxon>
        <taxon>Bacillati</taxon>
        <taxon>Bacillota</taxon>
        <taxon>Bacilli</taxon>
        <taxon>Lactobacillales</taxon>
        <taxon>Lactobacillaceae</taxon>
        <taxon>Loigolactobacillus</taxon>
    </lineage>
</organism>
<dbReference type="SMART" id="SM00345">
    <property type="entry name" value="HTH_GNTR"/>
    <property type="match status" value="1"/>
</dbReference>
<dbReference type="AlphaFoldDB" id="J3J9F1"/>
<dbReference type="GO" id="GO:0003700">
    <property type="term" value="F:DNA-binding transcription factor activity"/>
    <property type="evidence" value="ECO:0007669"/>
    <property type="project" value="InterPro"/>
</dbReference>
<dbReference type="SMART" id="SM00895">
    <property type="entry name" value="FCD"/>
    <property type="match status" value="1"/>
</dbReference>
<keyword evidence="3" id="KW-0804">Transcription</keyword>
<dbReference type="Gene3D" id="1.20.120.530">
    <property type="entry name" value="GntR ligand-binding domain-like"/>
    <property type="match status" value="1"/>
</dbReference>
<keyword evidence="2" id="KW-0238">DNA-binding</keyword>
<dbReference type="PANTHER" id="PTHR43537">
    <property type="entry name" value="TRANSCRIPTIONAL REGULATOR, GNTR FAMILY"/>
    <property type="match status" value="1"/>
</dbReference>
<evidence type="ECO:0000313" key="6">
    <source>
        <dbReference type="Proteomes" id="UP000007271"/>
    </source>
</evidence>
<dbReference type="PATRIC" id="fig|1185325.3.peg.2563"/>
<dbReference type="SUPFAM" id="SSF48008">
    <property type="entry name" value="GntR ligand-binding domain-like"/>
    <property type="match status" value="1"/>
</dbReference>
<reference evidence="5 6" key="1">
    <citation type="submission" date="2012-05" db="EMBL/GenBank/DDBJ databases">
        <title>Complete Genome Sequence of Lactobacillus coryniformis CECT5711.</title>
        <authorList>
            <person name="Rodriguez J.M."/>
        </authorList>
    </citation>
    <scope>NUCLEOTIDE SEQUENCE [LARGE SCALE GENOMIC DNA]</scope>
    <source>
        <strain evidence="6">CECT5711</strain>
    </source>
</reference>
<gene>
    <name evidence="5" type="ORF">A11Y_13207</name>
</gene>
<evidence type="ECO:0000259" key="4">
    <source>
        <dbReference type="PROSITE" id="PS50949"/>
    </source>
</evidence>
<dbReference type="Pfam" id="PF07729">
    <property type="entry name" value="FCD"/>
    <property type="match status" value="1"/>
</dbReference>
<dbReference type="STRING" id="1185325.A11Y_13207"/>
<keyword evidence="1" id="KW-0805">Transcription regulation</keyword>
<dbReference type="InterPro" id="IPR036388">
    <property type="entry name" value="WH-like_DNA-bd_sf"/>
</dbReference>
<dbReference type="EMBL" id="AKFP01000108">
    <property type="protein sequence ID" value="EJN53919.1"/>
    <property type="molecule type" value="Genomic_DNA"/>
</dbReference>